<dbReference type="AlphaFoldDB" id="A0A1W4XJP3"/>
<protein>
    <submittedName>
        <fullName evidence="2">Uncharacterized protein LOC108742118 isoform X2</fullName>
    </submittedName>
</protein>
<proteinExistence type="predicted"/>
<dbReference type="OrthoDB" id="6366902at2759"/>
<name>A0A1W4XJP3_AGRPL</name>
<organism evidence="1 2">
    <name type="scientific">Agrilus planipennis</name>
    <name type="common">Emerald ash borer</name>
    <name type="synonym">Agrilus marcopoli</name>
    <dbReference type="NCBI Taxonomy" id="224129"/>
    <lineage>
        <taxon>Eukaryota</taxon>
        <taxon>Metazoa</taxon>
        <taxon>Ecdysozoa</taxon>
        <taxon>Arthropoda</taxon>
        <taxon>Hexapoda</taxon>
        <taxon>Insecta</taxon>
        <taxon>Pterygota</taxon>
        <taxon>Neoptera</taxon>
        <taxon>Endopterygota</taxon>
        <taxon>Coleoptera</taxon>
        <taxon>Polyphaga</taxon>
        <taxon>Elateriformia</taxon>
        <taxon>Buprestoidea</taxon>
        <taxon>Buprestidae</taxon>
        <taxon>Agrilinae</taxon>
        <taxon>Agrilus</taxon>
    </lineage>
</organism>
<reference evidence="2" key="1">
    <citation type="submission" date="2025-08" db="UniProtKB">
        <authorList>
            <consortium name="RefSeq"/>
        </authorList>
    </citation>
    <scope>IDENTIFICATION</scope>
    <source>
        <tissue evidence="2">Entire body</tissue>
    </source>
</reference>
<dbReference type="Proteomes" id="UP000192223">
    <property type="component" value="Unplaced"/>
</dbReference>
<gene>
    <name evidence="2" type="primary">LOC108742118</name>
</gene>
<keyword evidence="1" id="KW-1185">Reference proteome</keyword>
<dbReference type="GeneID" id="108742118"/>
<sequence>MRTSTADMENCIMDTTDRLSALSIVIDDFDSSKHPNNTEVPETGTTVSAVHQHQPTSINMQRSYNNRLSTNDSIRSILEEAERRKHEFWKLIEEHNALIQYLKRIEQLEHNNSLRKTAAIST</sequence>
<dbReference type="RefSeq" id="XP_018332678.1">
    <property type="nucleotide sequence ID" value="XM_018477176.1"/>
</dbReference>
<evidence type="ECO:0000313" key="2">
    <source>
        <dbReference type="RefSeq" id="XP_018332678.1"/>
    </source>
</evidence>
<accession>A0A1W4XJP3</accession>
<evidence type="ECO:0000313" key="1">
    <source>
        <dbReference type="Proteomes" id="UP000192223"/>
    </source>
</evidence>